<feature type="region of interest" description="Disordered" evidence="1">
    <location>
        <begin position="1"/>
        <end position="39"/>
    </location>
</feature>
<feature type="non-terminal residue" evidence="2">
    <location>
        <position position="39"/>
    </location>
</feature>
<organism evidence="2">
    <name type="scientific">uncultured Gemmatimonadaceae bacterium</name>
    <dbReference type="NCBI Taxonomy" id="246130"/>
    <lineage>
        <taxon>Bacteria</taxon>
        <taxon>Pseudomonadati</taxon>
        <taxon>Gemmatimonadota</taxon>
        <taxon>Gemmatimonadia</taxon>
        <taxon>Gemmatimonadales</taxon>
        <taxon>Gemmatimonadaceae</taxon>
        <taxon>environmental samples</taxon>
    </lineage>
</organism>
<feature type="non-terminal residue" evidence="2">
    <location>
        <position position="1"/>
    </location>
</feature>
<evidence type="ECO:0000256" key="1">
    <source>
        <dbReference type="SAM" id="MobiDB-lite"/>
    </source>
</evidence>
<accession>A0A6J4L011</accession>
<dbReference type="EMBL" id="CADCTX010000424">
    <property type="protein sequence ID" value="CAA9318760.1"/>
    <property type="molecule type" value="Genomic_DNA"/>
</dbReference>
<proteinExistence type="predicted"/>
<dbReference type="AlphaFoldDB" id="A0A6J4L011"/>
<protein>
    <submittedName>
        <fullName evidence="2">Uncharacterized protein</fullName>
    </submittedName>
</protein>
<gene>
    <name evidence="2" type="ORF">AVDCRST_MAG40-1362</name>
</gene>
<reference evidence="2" key="1">
    <citation type="submission" date="2020-02" db="EMBL/GenBank/DDBJ databases">
        <authorList>
            <person name="Meier V. D."/>
        </authorList>
    </citation>
    <scope>NUCLEOTIDE SEQUENCE</scope>
    <source>
        <strain evidence="2">AVDCRST_MAG40</strain>
    </source>
</reference>
<feature type="compositionally biased region" description="Basic and acidic residues" evidence="1">
    <location>
        <begin position="29"/>
        <end position="39"/>
    </location>
</feature>
<name>A0A6J4L011_9BACT</name>
<sequence length="39" mass="4158">AHTSPWGPPVRARRPRRGLPGPPPGPHGGRADAGAERRR</sequence>
<evidence type="ECO:0000313" key="2">
    <source>
        <dbReference type="EMBL" id="CAA9318760.1"/>
    </source>
</evidence>